<feature type="region of interest" description="Disordered" evidence="9">
    <location>
        <begin position="402"/>
        <end position="534"/>
    </location>
</feature>
<evidence type="ECO:0000256" key="9">
    <source>
        <dbReference type="SAM" id="MobiDB-lite"/>
    </source>
</evidence>
<comment type="similarity">
    <text evidence="2 8">Belongs to the WD repeat coronin family.</text>
</comment>
<dbReference type="EMBL" id="JAABOA010002092">
    <property type="protein sequence ID" value="KAF9580394.1"/>
    <property type="molecule type" value="Genomic_DNA"/>
</dbReference>
<feature type="compositionally biased region" description="Low complexity" evidence="9">
    <location>
        <begin position="515"/>
        <end position="532"/>
    </location>
</feature>
<evidence type="ECO:0000256" key="6">
    <source>
        <dbReference type="ARBA" id="ARBA00023203"/>
    </source>
</evidence>
<name>A0A9P6FS09_9FUNG</name>
<feature type="domain" description="DUF1899" evidence="10">
    <location>
        <begin position="4"/>
        <end position="69"/>
    </location>
</feature>
<dbReference type="PANTHER" id="PTHR10856">
    <property type="entry name" value="CORONIN"/>
    <property type="match status" value="1"/>
</dbReference>
<evidence type="ECO:0000256" key="7">
    <source>
        <dbReference type="PROSITE-ProRule" id="PRU00221"/>
    </source>
</evidence>
<feature type="compositionally biased region" description="Basic and acidic residues" evidence="9">
    <location>
        <begin position="491"/>
        <end position="504"/>
    </location>
</feature>
<dbReference type="InterPro" id="IPR015943">
    <property type="entry name" value="WD40/YVTN_repeat-like_dom_sf"/>
</dbReference>
<comment type="subcellular location">
    <subcellularLocation>
        <location evidence="1">Cytoplasm</location>
    </subcellularLocation>
</comment>
<reference evidence="11" key="1">
    <citation type="journal article" date="2020" name="Fungal Divers.">
        <title>Resolving the Mortierellaceae phylogeny through synthesis of multi-gene phylogenetics and phylogenomics.</title>
        <authorList>
            <person name="Vandepol N."/>
            <person name="Liber J."/>
            <person name="Desiro A."/>
            <person name="Na H."/>
            <person name="Kennedy M."/>
            <person name="Barry K."/>
            <person name="Grigoriev I.V."/>
            <person name="Miller A.N."/>
            <person name="O'Donnell K."/>
            <person name="Stajich J.E."/>
            <person name="Bonito G."/>
        </authorList>
    </citation>
    <scope>NUCLEOTIDE SEQUENCE</scope>
    <source>
        <strain evidence="11">KOD1015</strain>
    </source>
</reference>
<feature type="region of interest" description="Disordered" evidence="9">
    <location>
        <begin position="995"/>
        <end position="1043"/>
    </location>
</feature>
<evidence type="ECO:0000256" key="1">
    <source>
        <dbReference type="ARBA" id="ARBA00004496"/>
    </source>
</evidence>
<dbReference type="InterPro" id="IPR015048">
    <property type="entry name" value="DUF1899"/>
</dbReference>
<dbReference type="GO" id="GO:0005737">
    <property type="term" value="C:cytoplasm"/>
    <property type="evidence" value="ECO:0007669"/>
    <property type="project" value="UniProtKB-SubCell"/>
</dbReference>
<feature type="region of interest" description="Disordered" evidence="9">
    <location>
        <begin position="669"/>
        <end position="696"/>
    </location>
</feature>
<feature type="compositionally biased region" description="Basic and acidic residues" evidence="9">
    <location>
        <begin position="1009"/>
        <end position="1043"/>
    </location>
</feature>
<accession>A0A9P6FS09</accession>
<dbReference type="AlphaFoldDB" id="A0A9P6FS09"/>
<dbReference type="SMART" id="SM01166">
    <property type="entry name" value="DUF1899"/>
    <property type="match status" value="2"/>
</dbReference>
<feature type="repeat" description="WD" evidence="7">
    <location>
        <begin position="189"/>
        <end position="230"/>
    </location>
</feature>
<dbReference type="Pfam" id="PF00400">
    <property type="entry name" value="WD40"/>
    <property type="match status" value="2"/>
</dbReference>
<dbReference type="PANTHER" id="PTHR10856:SF20">
    <property type="entry name" value="CORONIN-7"/>
    <property type="match status" value="1"/>
</dbReference>
<evidence type="ECO:0000256" key="4">
    <source>
        <dbReference type="ARBA" id="ARBA00022574"/>
    </source>
</evidence>
<evidence type="ECO:0000256" key="3">
    <source>
        <dbReference type="ARBA" id="ARBA00022490"/>
    </source>
</evidence>
<keyword evidence="4 7" id="KW-0853">WD repeat</keyword>
<sequence length="1043" mass="113858">MSRRFLANVSKYRNAVGKAAKHEDTYADVRVSTATSSDSCQLIKTSSSWITFKHGSAGSIGLLPVGKVGRVGAEAHVLNANGLNVSDWEFSPFDPDLLFTGSEQGEASIDIYCMIDLPVKVWRISHKEGEEISTTLLQTISTGTGKPIEAIVHHPTATGILTTASQNLVQIWDISNKEDGSTLNAPAFTLTHPNTVTSISWKADGTLIASTCKDSKLRVYDVRSQETPVQEALAHGGTRSSRVVWLGEKDIIFTVGFNKMRDREIAVWNANDLTRPLELKRMDSSTGLMLPIYDEDTSMLYLPSKGEAIVRWIEISESSPYMTEGMAFTAQSPIIGAALLPKQNLNVMQTEVARIMAVHTNAIWPINVNIPRKSYLDFHSDLYPETKSSTPGSEALEWLQGENKPVPRISLDPGMAGRPAWTQRTTTSTSSSSSSVPRSTQSSAAPPVAAVSTPKPGPTPASVSVAAASTTAPSAAAEEKSAPSISTATVEHQKSGPKETEKQAEASSTTPPVEPSSQSPSNTTPPSSARTPVSTLSPIAQRLAAQKTSKFRFLSFKPYHVNEHFESISGLSINTTPECNLIEASLFMHPHSQDHRYDFVNPKLIALPLHGPGGRIGLLKTCEPGRVGNKIPTIVCSSDLLGYKFDPFNHRLLVTATDDTKIKGWLIPDSEDQSVPAGSDSADDTKGGNAEDITKPDWVLSSPTMDKISMIKFHPHARDVLLSASMDRDDPTMRLWDLKAKKEVLSFKGHKDVIFSADFNYDGTKIISVCRDKKIRVWDALSGVLLQEGLCHESLKSSRVLWLGESDLVASVGFGKGSQREILIFDSKDLSKGPIDKKSMGSSPGILVPHYDPDTSILGISARGDRVMKHFEIHIDETKTDLTTGKSLLVEVASLEQGTLQQDVAYLPKRYCNVKEIELAKMYRLTYNSVEVIGVSVPRNKKEYFQDELFPDTVDVETPSLEASEFFAGQNVLARLKKISLCPPDMEPLSHHVAVTPSTPKSGGNSLEKFLRGKEQAAEDDRKRQAMERMFDSAKESKADRVG</sequence>
<dbReference type="GO" id="GO:0003779">
    <property type="term" value="F:actin binding"/>
    <property type="evidence" value="ECO:0007669"/>
    <property type="project" value="UniProtKB-KW"/>
</dbReference>
<keyword evidence="3" id="KW-0963">Cytoplasm</keyword>
<evidence type="ECO:0000259" key="10">
    <source>
        <dbReference type="SMART" id="SM01166"/>
    </source>
</evidence>
<dbReference type="OrthoDB" id="347435at2759"/>
<feature type="repeat" description="WD" evidence="7">
    <location>
        <begin position="747"/>
        <end position="788"/>
    </location>
</feature>
<evidence type="ECO:0000313" key="11">
    <source>
        <dbReference type="EMBL" id="KAF9580394.1"/>
    </source>
</evidence>
<dbReference type="PROSITE" id="PS50294">
    <property type="entry name" value="WD_REPEATS_REGION"/>
    <property type="match status" value="2"/>
</dbReference>
<dbReference type="InterPro" id="IPR001680">
    <property type="entry name" value="WD40_rpt"/>
</dbReference>
<proteinExistence type="inferred from homology"/>
<dbReference type="Gene3D" id="2.130.10.10">
    <property type="entry name" value="YVTN repeat-like/Quinoprotein amine dehydrogenase"/>
    <property type="match status" value="2"/>
</dbReference>
<evidence type="ECO:0000256" key="8">
    <source>
        <dbReference type="RuleBase" id="RU280818"/>
    </source>
</evidence>
<dbReference type="InterPro" id="IPR015505">
    <property type="entry name" value="Coronin"/>
</dbReference>
<evidence type="ECO:0000256" key="2">
    <source>
        <dbReference type="ARBA" id="ARBA00009482"/>
    </source>
</evidence>
<dbReference type="Proteomes" id="UP000780801">
    <property type="component" value="Unassembled WGS sequence"/>
</dbReference>
<dbReference type="Pfam" id="PF08953">
    <property type="entry name" value="DUF1899"/>
    <property type="match status" value="1"/>
</dbReference>
<feature type="compositionally biased region" description="Low complexity" evidence="9">
    <location>
        <begin position="422"/>
        <end position="476"/>
    </location>
</feature>
<keyword evidence="6" id="KW-0009">Actin-binding</keyword>
<comment type="caution">
    <text evidence="11">The sequence shown here is derived from an EMBL/GenBank/DDBJ whole genome shotgun (WGS) entry which is preliminary data.</text>
</comment>
<dbReference type="Pfam" id="PF16300">
    <property type="entry name" value="WD40_4"/>
    <property type="match status" value="2"/>
</dbReference>
<evidence type="ECO:0000313" key="12">
    <source>
        <dbReference type="Proteomes" id="UP000780801"/>
    </source>
</evidence>
<dbReference type="PROSITE" id="PS50082">
    <property type="entry name" value="WD_REPEATS_2"/>
    <property type="match status" value="2"/>
</dbReference>
<protein>
    <recommendedName>
        <fullName evidence="8">Coronin</fullName>
    </recommendedName>
</protein>
<keyword evidence="5 8" id="KW-0677">Repeat</keyword>
<feature type="domain" description="DUF1899" evidence="10">
    <location>
        <begin position="545"/>
        <end position="625"/>
    </location>
</feature>
<dbReference type="SMART" id="SM01167">
    <property type="entry name" value="DUF1900"/>
    <property type="match status" value="2"/>
</dbReference>
<feature type="compositionally biased region" description="Polar residues" evidence="9">
    <location>
        <begin position="996"/>
        <end position="1005"/>
    </location>
</feature>
<dbReference type="InterPro" id="IPR011044">
    <property type="entry name" value="Quino_amine_DH_bsu"/>
</dbReference>
<dbReference type="SMART" id="SM00320">
    <property type="entry name" value="WD40"/>
    <property type="match status" value="5"/>
</dbReference>
<dbReference type="SUPFAM" id="SSF50969">
    <property type="entry name" value="YVTN repeat-like/Quinoprotein amine dehydrogenase"/>
    <property type="match status" value="1"/>
</dbReference>
<keyword evidence="12" id="KW-1185">Reference proteome</keyword>
<evidence type="ECO:0000256" key="5">
    <source>
        <dbReference type="ARBA" id="ARBA00022737"/>
    </source>
</evidence>
<organism evidence="11 12">
    <name type="scientific">Lunasporangiospora selenospora</name>
    <dbReference type="NCBI Taxonomy" id="979761"/>
    <lineage>
        <taxon>Eukaryota</taxon>
        <taxon>Fungi</taxon>
        <taxon>Fungi incertae sedis</taxon>
        <taxon>Mucoromycota</taxon>
        <taxon>Mortierellomycotina</taxon>
        <taxon>Mortierellomycetes</taxon>
        <taxon>Mortierellales</taxon>
        <taxon>Mortierellaceae</taxon>
        <taxon>Lunasporangiospora</taxon>
    </lineage>
</organism>
<gene>
    <name evidence="11" type="primary">CORO7</name>
    <name evidence="11" type="ORF">BGW38_002981</name>
</gene>